<evidence type="ECO:0000313" key="1">
    <source>
        <dbReference type="EMBL" id="JAP09849.1"/>
    </source>
</evidence>
<name>A0A0V0GQ69_SOLCH</name>
<proteinExistence type="predicted"/>
<dbReference type="EMBL" id="GEDG01034209">
    <property type="protein sequence ID" value="JAP09849.1"/>
    <property type="molecule type" value="Transcribed_RNA"/>
</dbReference>
<reference evidence="1" key="1">
    <citation type="submission" date="2015-12" db="EMBL/GenBank/DDBJ databases">
        <title>Gene expression during late stages of embryo sac development: a critical building block for successful pollen-pistil interactions.</title>
        <authorList>
            <person name="Liu Y."/>
            <person name="Joly V."/>
            <person name="Sabar M."/>
            <person name="Matton D.P."/>
        </authorList>
    </citation>
    <scope>NUCLEOTIDE SEQUENCE</scope>
</reference>
<organism evidence="1">
    <name type="scientific">Solanum chacoense</name>
    <name type="common">Chaco potato</name>
    <dbReference type="NCBI Taxonomy" id="4108"/>
    <lineage>
        <taxon>Eukaryota</taxon>
        <taxon>Viridiplantae</taxon>
        <taxon>Streptophyta</taxon>
        <taxon>Embryophyta</taxon>
        <taxon>Tracheophyta</taxon>
        <taxon>Spermatophyta</taxon>
        <taxon>Magnoliopsida</taxon>
        <taxon>eudicotyledons</taxon>
        <taxon>Gunneridae</taxon>
        <taxon>Pentapetalae</taxon>
        <taxon>asterids</taxon>
        <taxon>lamiids</taxon>
        <taxon>Solanales</taxon>
        <taxon>Solanaceae</taxon>
        <taxon>Solanoideae</taxon>
        <taxon>Solaneae</taxon>
        <taxon>Solanum</taxon>
    </lineage>
</organism>
<feature type="non-terminal residue" evidence="1">
    <location>
        <position position="93"/>
    </location>
</feature>
<dbReference type="AlphaFoldDB" id="A0A0V0GQ69"/>
<accession>A0A0V0GQ69</accession>
<sequence length="93" mass="10720">MVPESWFILRSTYSRKGSDENGKSYSVPMTLAFVIFNLLTRPLTHTTPYQPLHASELVAPILEEFLVPAGLLSVHEACKELFWFRNVAFHLRR</sequence>
<protein>
    <submittedName>
        <fullName evidence="1">Putative ovule protein</fullName>
    </submittedName>
</protein>